<keyword evidence="4 5" id="KW-0472">Membrane</keyword>
<feature type="transmembrane region" description="Helical" evidence="5">
    <location>
        <begin position="155"/>
        <end position="175"/>
    </location>
</feature>
<evidence type="ECO:0000256" key="4">
    <source>
        <dbReference type="ARBA" id="ARBA00023136"/>
    </source>
</evidence>
<feature type="transmembrane region" description="Helical" evidence="5">
    <location>
        <begin position="212"/>
        <end position="231"/>
    </location>
</feature>
<evidence type="ECO:0000256" key="3">
    <source>
        <dbReference type="ARBA" id="ARBA00022989"/>
    </source>
</evidence>
<dbReference type="Gene3D" id="1.20.1250.20">
    <property type="entry name" value="MFS general substrate transporter like domains"/>
    <property type="match status" value="1"/>
</dbReference>
<feature type="transmembrane region" description="Helical" evidence="5">
    <location>
        <begin position="182"/>
        <end position="206"/>
    </location>
</feature>
<dbReference type="FunFam" id="1.20.1250.20:FF:000318">
    <property type="entry name" value="MFS multidrug transporter, putative"/>
    <property type="match status" value="1"/>
</dbReference>
<comment type="subcellular location">
    <subcellularLocation>
        <location evidence="1">Membrane</location>
        <topology evidence="1">Multi-pass membrane protein</topology>
    </subcellularLocation>
</comment>
<dbReference type="InterPro" id="IPR020846">
    <property type="entry name" value="MFS_dom"/>
</dbReference>
<evidence type="ECO:0000259" key="6">
    <source>
        <dbReference type="PROSITE" id="PS50850"/>
    </source>
</evidence>
<feature type="transmembrane region" description="Helical" evidence="5">
    <location>
        <begin position="319"/>
        <end position="340"/>
    </location>
</feature>
<keyword evidence="8" id="KW-1185">Reference proteome</keyword>
<name>A0A1Y2DGT1_9PEZI</name>
<dbReference type="InterPro" id="IPR011701">
    <property type="entry name" value="MFS"/>
</dbReference>
<feature type="transmembrane region" description="Helical" evidence="5">
    <location>
        <begin position="279"/>
        <end position="299"/>
    </location>
</feature>
<feature type="transmembrane region" description="Helical" evidence="5">
    <location>
        <begin position="94"/>
        <end position="112"/>
    </location>
</feature>
<sequence>MEHFPTHGTYIEKEAIDQLSGEHRQYLLHRHGTLDLDPIPGYGDADPYNWTTWKKIANLLLVAFHALMATFTAASIIPAYGAISKDLGVSIQEASYLTSLQIAIIGGAPLFWRPMSNRFGRRPIFILSLICSLVANIGCANSPSYGTMALCRAITAFFICPPSAIGSGVVTEVFFKKERARYLGIWTLMVTLGVPLSPLIFGFVATRLNYRWIYYILAIINSTQLVLYIFLGPETRYIRRGVEHHGSELKQEYMNFHRIDPTPFSLAEFLRPLAMGRHLCIMLPAAAYAMVFMFGSIIITVEVPQLFEEKFEFTPAQIGLQFIGLIIGSILGELIGGYISDHWMLLGTKKTGSRPQPEYRLWLSYIGYLLTITGVVVFLVRLDEAPDGQWNVTPIVGAAIAGGGNQIVTTVLITYAVDCYHEESASVGVFITFVRQIWGFIGPFWFPDMFVNLGLRNSAALCSCLMIGVSIIPTIFLQLKGRSWR</sequence>
<feature type="transmembrane region" description="Helical" evidence="5">
    <location>
        <begin position="59"/>
        <end position="82"/>
    </location>
</feature>
<feature type="transmembrane region" description="Helical" evidence="5">
    <location>
        <begin position="124"/>
        <end position="143"/>
    </location>
</feature>
<dbReference type="EMBL" id="MCFJ01000016">
    <property type="protein sequence ID" value="ORY58462.1"/>
    <property type="molecule type" value="Genomic_DNA"/>
</dbReference>
<dbReference type="PANTHER" id="PTHR23502">
    <property type="entry name" value="MAJOR FACILITATOR SUPERFAMILY"/>
    <property type="match status" value="1"/>
</dbReference>
<dbReference type="GeneID" id="63772946"/>
<protein>
    <submittedName>
        <fullName evidence="7">Major facilitator superfamily domain-containing protein</fullName>
    </submittedName>
</protein>
<keyword evidence="3 5" id="KW-1133">Transmembrane helix</keyword>
<dbReference type="PROSITE" id="PS50850">
    <property type="entry name" value="MFS"/>
    <property type="match status" value="1"/>
</dbReference>
<dbReference type="RefSeq" id="XP_040711379.1">
    <property type="nucleotide sequence ID" value="XM_040856734.1"/>
</dbReference>
<dbReference type="SUPFAM" id="SSF103473">
    <property type="entry name" value="MFS general substrate transporter"/>
    <property type="match status" value="1"/>
</dbReference>
<feature type="transmembrane region" description="Helical" evidence="5">
    <location>
        <begin position="361"/>
        <end position="380"/>
    </location>
</feature>
<keyword evidence="2 5" id="KW-0812">Transmembrane</keyword>
<reference evidence="7 8" key="1">
    <citation type="submission" date="2016-07" db="EMBL/GenBank/DDBJ databases">
        <title>Pervasive Adenine N6-methylation of Active Genes in Fungi.</title>
        <authorList>
            <consortium name="DOE Joint Genome Institute"/>
            <person name="Mondo S.J."/>
            <person name="Dannebaum R.O."/>
            <person name="Kuo R.C."/>
            <person name="Labutti K."/>
            <person name="Haridas S."/>
            <person name="Kuo A."/>
            <person name="Salamov A."/>
            <person name="Ahrendt S.R."/>
            <person name="Lipzen A."/>
            <person name="Sullivan W."/>
            <person name="Andreopoulos W.B."/>
            <person name="Clum A."/>
            <person name="Lindquist E."/>
            <person name="Daum C."/>
            <person name="Ramamoorthy G.K."/>
            <person name="Gryganskyi A."/>
            <person name="Culley D."/>
            <person name="Magnuson J.K."/>
            <person name="James T.Y."/>
            <person name="O'Malley M.A."/>
            <person name="Stajich J.E."/>
            <person name="Spatafora J.W."/>
            <person name="Visel A."/>
            <person name="Grigoriev I.V."/>
        </authorList>
    </citation>
    <scope>NUCLEOTIDE SEQUENCE [LARGE SCALE GENOMIC DNA]</scope>
    <source>
        <strain evidence="7 8">CBS 129021</strain>
    </source>
</reference>
<evidence type="ECO:0000256" key="2">
    <source>
        <dbReference type="ARBA" id="ARBA00022692"/>
    </source>
</evidence>
<feature type="transmembrane region" description="Helical" evidence="5">
    <location>
        <begin position="458"/>
        <end position="479"/>
    </location>
</feature>
<dbReference type="Pfam" id="PF07690">
    <property type="entry name" value="MFS_1"/>
    <property type="match status" value="1"/>
</dbReference>
<dbReference type="GO" id="GO:0022857">
    <property type="term" value="F:transmembrane transporter activity"/>
    <property type="evidence" value="ECO:0007669"/>
    <property type="project" value="InterPro"/>
</dbReference>
<accession>A0A1Y2DGT1</accession>
<dbReference type="GO" id="GO:0005886">
    <property type="term" value="C:plasma membrane"/>
    <property type="evidence" value="ECO:0007669"/>
    <property type="project" value="TreeGrafter"/>
</dbReference>
<dbReference type="STRING" id="1141098.A0A1Y2DGT1"/>
<evidence type="ECO:0000256" key="5">
    <source>
        <dbReference type="SAM" id="Phobius"/>
    </source>
</evidence>
<evidence type="ECO:0000313" key="7">
    <source>
        <dbReference type="EMBL" id="ORY58462.1"/>
    </source>
</evidence>
<dbReference type="Proteomes" id="UP000193689">
    <property type="component" value="Unassembled WGS sequence"/>
</dbReference>
<feature type="transmembrane region" description="Helical" evidence="5">
    <location>
        <begin position="392"/>
        <end position="415"/>
    </location>
</feature>
<proteinExistence type="predicted"/>
<comment type="caution">
    <text evidence="7">The sequence shown here is derived from an EMBL/GenBank/DDBJ whole genome shotgun (WGS) entry which is preliminary data.</text>
</comment>
<feature type="transmembrane region" description="Helical" evidence="5">
    <location>
        <begin position="427"/>
        <end position="446"/>
    </location>
</feature>
<feature type="domain" description="Major facilitator superfamily (MFS) profile" evidence="6">
    <location>
        <begin position="58"/>
        <end position="482"/>
    </location>
</feature>
<evidence type="ECO:0000313" key="8">
    <source>
        <dbReference type="Proteomes" id="UP000193689"/>
    </source>
</evidence>
<dbReference type="InterPro" id="IPR036259">
    <property type="entry name" value="MFS_trans_sf"/>
</dbReference>
<gene>
    <name evidence="7" type="ORF">BCR38DRAFT_352839</name>
</gene>
<dbReference type="InParanoid" id="A0A1Y2DGT1"/>
<dbReference type="AlphaFoldDB" id="A0A1Y2DGT1"/>
<dbReference type="PANTHER" id="PTHR23502:SF2">
    <property type="entry name" value="TRANSPORTER, PUTATIVE (AFU_ORTHOLOGUE AFUA_2G08910)-RELATED"/>
    <property type="match status" value="1"/>
</dbReference>
<dbReference type="OrthoDB" id="2585655at2759"/>
<evidence type="ECO:0000256" key="1">
    <source>
        <dbReference type="ARBA" id="ARBA00004141"/>
    </source>
</evidence>
<organism evidence="7 8">
    <name type="scientific">Pseudomassariella vexata</name>
    <dbReference type="NCBI Taxonomy" id="1141098"/>
    <lineage>
        <taxon>Eukaryota</taxon>
        <taxon>Fungi</taxon>
        <taxon>Dikarya</taxon>
        <taxon>Ascomycota</taxon>
        <taxon>Pezizomycotina</taxon>
        <taxon>Sordariomycetes</taxon>
        <taxon>Xylariomycetidae</taxon>
        <taxon>Amphisphaeriales</taxon>
        <taxon>Pseudomassariaceae</taxon>
        <taxon>Pseudomassariella</taxon>
    </lineage>
</organism>